<dbReference type="Pfam" id="PF10392">
    <property type="entry name" value="COG5_N"/>
    <property type="match status" value="1"/>
</dbReference>
<keyword evidence="4" id="KW-0472">Membrane</keyword>
<dbReference type="Pfam" id="PF20649">
    <property type="entry name" value="COG5_C"/>
    <property type="match status" value="1"/>
</dbReference>
<evidence type="ECO:0000313" key="8">
    <source>
        <dbReference type="Proteomes" id="UP000015104"/>
    </source>
</evidence>
<dbReference type="EMBL" id="CAEY01000473">
    <property type="status" value="NOT_ANNOTATED_CDS"/>
    <property type="molecule type" value="Genomic_DNA"/>
</dbReference>
<dbReference type="GO" id="GO:0000139">
    <property type="term" value="C:Golgi membrane"/>
    <property type="evidence" value="ECO:0007669"/>
    <property type="project" value="UniProtKB-SubCell"/>
</dbReference>
<evidence type="ECO:0000256" key="3">
    <source>
        <dbReference type="ARBA" id="ARBA00023034"/>
    </source>
</evidence>
<sequence>MSSSINNTLEVFSSGQLLSSLLTDVESSESASIDDLLSQLSPRETVQKLEQARLLIEENLQNLVYRDFDELLDETSKVEILESHLTVIHGKIEALMETLEKLRSRLTEPYNRVAHRIALLNRLHATCDLLRRIVRFMHLSRRLNQTDFKGADQSTINREVIKAAQFVHELNSLISQDDSLLKIDIIKSDLIHLGDKQNDILEIANTCFTNGFSKQDSSQVGVALHVYYFFNILDEKVDLFLQNKEQNIITTARDVFDMSSYNQARSTGPGSAVVPMTLAQSANFKTKLWNNIENLMEQIFIAFSQAEMLFKILKKKRDPLNQSSLLESTSKPNGLIEFITRINNFLSQTMTKANASSNIIKEVLEGEYPKILRLFTEVWKRLSRDDKDINLESMMRSVLHPFESAYLSRSLSLLFDAVNIIFMDTKESLTSSSNSLTNVREVSLPTKEDIDSLVKTLSAEMNVANLDPELSQAVAKNIGKSVQMFLVKCEKLICVEGDATQVIGPATKSQQCNATIVHRLELFKQQMEHLLSNYSLIINTIDPLMNSAQDSIEAIILTIHNEDFSNSVNGPPQCSLYMRELQGFITRVYSDYFSLFPDTPVVRNRILKVAVRTIDLFLRHATLIRPLTQNVKMRLAVDFAQLEEALSTFHQLIDDLGKHYRILRAFKLLLFHEPSSIVKSQAVGNLIPYSIVIQFLISTHGPPEMKSAHENRGWSITRYSAWIDEHSDEEQRLMLFKETLESYVMEIRRKQVTKSFPEVYTIILDILQKALVKS</sequence>
<proteinExistence type="predicted"/>
<name>T1JT49_TETUR</name>
<dbReference type="InterPro" id="IPR019465">
    <property type="entry name" value="Cog5"/>
</dbReference>
<evidence type="ECO:0000256" key="1">
    <source>
        <dbReference type="ARBA" id="ARBA00004395"/>
    </source>
</evidence>
<reference evidence="8" key="1">
    <citation type="submission" date="2011-08" db="EMBL/GenBank/DDBJ databases">
        <authorList>
            <person name="Rombauts S."/>
        </authorList>
    </citation>
    <scope>NUCLEOTIDE SEQUENCE</scope>
    <source>
        <strain evidence="8">London</strain>
    </source>
</reference>
<dbReference type="EnsemblMetazoa" id="tetur01g12860.1">
    <property type="protein sequence ID" value="tetur01g12860.1"/>
    <property type="gene ID" value="tetur01g12860"/>
</dbReference>
<accession>T1JT49</accession>
<feature type="domain" description="Conserved oligomeric Golgi complex subunit 5 helical" evidence="6">
    <location>
        <begin position="180"/>
        <end position="379"/>
    </location>
</feature>
<dbReference type="HOGENOM" id="CLU_009839_1_1_1"/>
<evidence type="ECO:0000256" key="2">
    <source>
        <dbReference type="ARBA" id="ARBA00020974"/>
    </source>
</evidence>
<dbReference type="eggNOG" id="KOG2211">
    <property type="taxonomic scope" value="Eukaryota"/>
</dbReference>
<organism evidence="7 8">
    <name type="scientific">Tetranychus urticae</name>
    <name type="common">Two-spotted spider mite</name>
    <dbReference type="NCBI Taxonomy" id="32264"/>
    <lineage>
        <taxon>Eukaryota</taxon>
        <taxon>Metazoa</taxon>
        <taxon>Ecdysozoa</taxon>
        <taxon>Arthropoda</taxon>
        <taxon>Chelicerata</taxon>
        <taxon>Arachnida</taxon>
        <taxon>Acari</taxon>
        <taxon>Acariformes</taxon>
        <taxon>Trombidiformes</taxon>
        <taxon>Prostigmata</taxon>
        <taxon>Eleutherengona</taxon>
        <taxon>Raphignathae</taxon>
        <taxon>Tetranychoidea</taxon>
        <taxon>Tetranychidae</taxon>
        <taxon>Tetranychus</taxon>
    </lineage>
</organism>
<keyword evidence="3" id="KW-0333">Golgi apparatus</keyword>
<evidence type="ECO:0000313" key="7">
    <source>
        <dbReference type="EnsemblMetazoa" id="tetur01g12860.1"/>
    </source>
</evidence>
<dbReference type="GO" id="GO:0006891">
    <property type="term" value="P:intra-Golgi vesicle-mediated transport"/>
    <property type="evidence" value="ECO:0007669"/>
    <property type="project" value="InterPro"/>
</dbReference>
<dbReference type="AlphaFoldDB" id="T1JT49"/>
<keyword evidence="8" id="KW-1185">Reference proteome</keyword>
<dbReference type="InterPro" id="IPR048485">
    <property type="entry name" value="COG5_helical"/>
</dbReference>
<evidence type="ECO:0000259" key="6">
    <source>
        <dbReference type="Pfam" id="PF20649"/>
    </source>
</evidence>
<evidence type="ECO:0000259" key="5">
    <source>
        <dbReference type="Pfam" id="PF10392"/>
    </source>
</evidence>
<dbReference type="InterPro" id="IPR049176">
    <property type="entry name" value="COG5_N"/>
</dbReference>
<evidence type="ECO:0000256" key="4">
    <source>
        <dbReference type="ARBA" id="ARBA00023136"/>
    </source>
</evidence>
<dbReference type="PANTHER" id="PTHR13228:SF3">
    <property type="entry name" value="CONSERVED OLIGOMERIC GOLGI COMPLEX SUBUNIT 5"/>
    <property type="match status" value="1"/>
</dbReference>
<dbReference type="STRING" id="32264.T1JT49"/>
<dbReference type="Proteomes" id="UP000015104">
    <property type="component" value="Unassembled WGS sequence"/>
</dbReference>
<dbReference type="PANTHER" id="PTHR13228">
    <property type="entry name" value="CONSERVED OLIGOMERIC GOLGI COMPLEX COMPONENT 5"/>
    <property type="match status" value="1"/>
</dbReference>
<dbReference type="GO" id="GO:0017119">
    <property type="term" value="C:Golgi transport complex"/>
    <property type="evidence" value="ECO:0007669"/>
    <property type="project" value="InterPro"/>
</dbReference>
<comment type="subcellular location">
    <subcellularLocation>
        <location evidence="1">Golgi apparatus membrane</location>
        <topology evidence="1">Peripheral membrane protein</topology>
    </subcellularLocation>
</comment>
<reference evidence="7" key="2">
    <citation type="submission" date="2015-06" db="UniProtKB">
        <authorList>
            <consortium name="EnsemblMetazoa"/>
        </authorList>
    </citation>
    <scope>IDENTIFICATION</scope>
</reference>
<feature type="domain" description="Conserved oligomeric Golgi complex subunit 5 N-terminal" evidence="5">
    <location>
        <begin position="38"/>
        <end position="143"/>
    </location>
</feature>
<protein>
    <recommendedName>
        <fullName evidence="2">Conserved oligomeric Golgi complex subunit 5</fullName>
    </recommendedName>
</protein>